<sequence>MEQKPLNKSLGLVLISAIDIDNQDHGQGKERLLPLTTTHRFDMSAAAWQETAAAAQAELQSKIPKDWLLPEAILSSKPRNVIPIFRSCGLLTERELEITDVEDCVALLEQLHARKWSALEVTVAFCKRAAIAQQLVNPLMDIDFEGATKRAKDLDDYLDKEGKPVGPLHGLPISFKDLTDVKGMKITLGFVALANHISETDAVAVQSLREAGAIVYCKTTMPQTGMALETVSNLWGRTLNPFNTDLSSGGSSGGESALNGCHGAPVGIATDIGGSIRAPAAFNGLYGIRPTSRRFSYKGNSRGFTGQAAILSSIGPLGRSLRDMELILKVWNDFEPWNYDPVVVPMKWQPAPVPTKATIGVMYWDEVVMPHPPMQRAVKMVVDKLKAAGHEVIEFKPYKHREAWDLTFKHYYPTAGSNVKELIAQTGEPVIPAVAKYFERVKTLDAHELTQLFKDQRQYQTEYLERWIATKTQTSTGKPMDALLTPSMASASFPHDYLPWWGYLSQWNLLDYPSVILPVSRVKPDDAKDTSYNPVNPLDQETYDLYDPEKFADAPVCVQLVGRSLQEEQLMAVAMAVDKAIKQ</sequence>
<evidence type="ECO:0000256" key="3">
    <source>
        <dbReference type="PIRSR" id="PIRSR001221-1"/>
    </source>
</evidence>
<dbReference type="InterPro" id="IPR036928">
    <property type="entry name" value="AS_sf"/>
</dbReference>
<dbReference type="AlphaFoldDB" id="A0A0D2DQ33"/>
<protein>
    <recommendedName>
        <fullName evidence="4">Amidase domain-containing protein</fullName>
    </recommendedName>
</protein>
<dbReference type="Proteomes" id="UP000054266">
    <property type="component" value="Unassembled WGS sequence"/>
</dbReference>
<dbReference type="SUPFAM" id="SSF75304">
    <property type="entry name" value="Amidase signature (AS) enzymes"/>
    <property type="match status" value="1"/>
</dbReference>
<dbReference type="Pfam" id="PF01425">
    <property type="entry name" value="Amidase"/>
    <property type="match status" value="1"/>
</dbReference>
<organism evidence="5 6">
    <name type="scientific">Phialophora macrospora</name>
    <dbReference type="NCBI Taxonomy" id="1851006"/>
    <lineage>
        <taxon>Eukaryota</taxon>
        <taxon>Fungi</taxon>
        <taxon>Dikarya</taxon>
        <taxon>Ascomycota</taxon>
        <taxon>Pezizomycotina</taxon>
        <taxon>Eurotiomycetes</taxon>
        <taxon>Chaetothyriomycetidae</taxon>
        <taxon>Chaetothyriales</taxon>
        <taxon>Herpotrichiellaceae</taxon>
        <taxon>Phialophora</taxon>
    </lineage>
</organism>
<dbReference type="GO" id="GO:0016787">
    <property type="term" value="F:hydrolase activity"/>
    <property type="evidence" value="ECO:0007669"/>
    <property type="project" value="UniProtKB-KW"/>
</dbReference>
<dbReference type="PANTHER" id="PTHR46072">
    <property type="entry name" value="AMIDASE-RELATED-RELATED"/>
    <property type="match status" value="1"/>
</dbReference>
<dbReference type="EMBL" id="KN846961">
    <property type="protein sequence ID" value="KIW64352.1"/>
    <property type="molecule type" value="Genomic_DNA"/>
</dbReference>
<feature type="domain" description="Amidase" evidence="4">
    <location>
        <begin position="120"/>
        <end position="570"/>
    </location>
</feature>
<evidence type="ECO:0000259" key="4">
    <source>
        <dbReference type="Pfam" id="PF01425"/>
    </source>
</evidence>
<dbReference type="HOGENOM" id="CLU_009600_9_2_1"/>
<keyword evidence="6" id="KW-1185">Reference proteome</keyword>
<accession>A0A0D2DQ33</accession>
<dbReference type="InterPro" id="IPR023631">
    <property type="entry name" value="Amidase_dom"/>
</dbReference>
<evidence type="ECO:0000313" key="5">
    <source>
        <dbReference type="EMBL" id="KIW64352.1"/>
    </source>
</evidence>
<evidence type="ECO:0000256" key="1">
    <source>
        <dbReference type="ARBA" id="ARBA00009199"/>
    </source>
</evidence>
<keyword evidence="2" id="KW-0378">Hydrolase</keyword>
<feature type="active site" description="Acyl-ester intermediate" evidence="3">
    <location>
        <position position="275"/>
    </location>
</feature>
<proteinExistence type="inferred from homology"/>
<dbReference type="Gene3D" id="3.90.1300.10">
    <property type="entry name" value="Amidase signature (AS) domain"/>
    <property type="match status" value="1"/>
</dbReference>
<reference evidence="5 6" key="1">
    <citation type="submission" date="2015-01" db="EMBL/GenBank/DDBJ databases">
        <title>The Genome Sequence of Capronia semiimmersa CBS27337.</title>
        <authorList>
            <consortium name="The Broad Institute Genomics Platform"/>
            <person name="Cuomo C."/>
            <person name="de Hoog S."/>
            <person name="Gorbushina A."/>
            <person name="Stielow B."/>
            <person name="Teixiera M."/>
            <person name="Abouelleil A."/>
            <person name="Chapman S.B."/>
            <person name="Priest M."/>
            <person name="Young S.K."/>
            <person name="Wortman J."/>
            <person name="Nusbaum C."/>
            <person name="Birren B."/>
        </authorList>
    </citation>
    <scope>NUCLEOTIDE SEQUENCE [LARGE SCALE GENOMIC DNA]</scope>
    <source>
        <strain evidence="5 6">CBS 27337</strain>
    </source>
</reference>
<gene>
    <name evidence="5" type="ORF">PV04_09294</name>
</gene>
<evidence type="ECO:0000256" key="2">
    <source>
        <dbReference type="ARBA" id="ARBA00022801"/>
    </source>
</evidence>
<comment type="similarity">
    <text evidence="1">Belongs to the amidase family.</text>
</comment>
<evidence type="ECO:0000313" key="6">
    <source>
        <dbReference type="Proteomes" id="UP000054266"/>
    </source>
</evidence>
<dbReference type="STRING" id="5601.A0A0D2DQ33"/>
<name>A0A0D2DQ33_9EURO</name>
<dbReference type="PIRSF" id="PIRSF001221">
    <property type="entry name" value="Amidase_fungi"/>
    <property type="match status" value="1"/>
</dbReference>
<feature type="active site" description="Charge relay system" evidence="3">
    <location>
        <position position="176"/>
    </location>
</feature>
<feature type="active site" description="Charge relay system" evidence="3">
    <location>
        <position position="251"/>
    </location>
</feature>